<keyword evidence="9" id="KW-0269">Exonuclease</keyword>
<sequence length="376" mass="43721">MELKLDARISKSALRQPKEIGCYSTDISHNYHNDTRGLKYYYFPESSLEDDTIDLNTGYKDFERDPEDTPRHLNGMLQCLVGIEKKTNSKVKADIITYRGIMTRLMCLPYEQREDINLNIVYFDGQIFIEEDFELKKFNKQHMDDRMARMTYWGYKFETLATLAKPWGQSTRAEIDNRLLQKTNNIEEYCSLVRTGVGSVKLILGAEVDCVFDYKPEKSSDDPLPHYVELKTSKVIRTEKDAANFEKKLLKSWAQSFLLGIKTIIYGFRDEDGIVKAIETFETAKIPFMIKASKHTNRKWNGNEAIAFYAACLDWIKTTVPQKEGVVYRLQYRAGSPKLDLAQLTGFEEKKVLDSMLLPEFYQWRESLRKNDTTKA</sequence>
<name>A0A1E3PCX4_9ASCO</name>
<comment type="subcellular location">
    <subcellularLocation>
        <location evidence="7">Nucleus</location>
    </subcellularLocation>
</comment>
<comment type="function">
    <text evidence="7">Decapping enzyme for NAD-capped RNAs: specifically hydrolyzes the nicotinamide adenine dinucleotide (NAD) cap from a subset of RNAs by removing the entire NAD moiety from the 5'-end of an NAD-capped RNA.</text>
</comment>
<dbReference type="Pfam" id="PF08652">
    <property type="entry name" value="RAI1"/>
    <property type="match status" value="1"/>
</dbReference>
<dbReference type="Proteomes" id="UP000095009">
    <property type="component" value="Unassembled WGS sequence"/>
</dbReference>
<comment type="catalytic activity">
    <reaction evidence="5">
        <text>a 5'-end triphospho-ribonucleoside in mRNA + H2O = a 5'-end phospho-ribonucleoside in mRNA + diphosphate + H(+)</text>
        <dbReference type="Rhea" id="RHEA:78683"/>
        <dbReference type="Rhea" id="RHEA-COMP:15692"/>
        <dbReference type="Rhea" id="RHEA-COMP:17164"/>
        <dbReference type="ChEBI" id="CHEBI:15377"/>
        <dbReference type="ChEBI" id="CHEBI:15378"/>
        <dbReference type="ChEBI" id="CHEBI:33019"/>
        <dbReference type="ChEBI" id="CHEBI:138282"/>
        <dbReference type="ChEBI" id="CHEBI:167618"/>
    </reaction>
    <physiologicalReaction direction="left-to-right" evidence="5">
        <dbReference type="Rhea" id="RHEA:78684"/>
    </physiologicalReaction>
</comment>
<comment type="catalytic activity">
    <reaction evidence="6">
        <text>a 5'-end NAD(+)-phospho-ribonucleoside in mRNA + H2O = a 5'-end phospho-ribonucleoside in mRNA + NAD(+) + H(+)</text>
        <dbReference type="Rhea" id="RHEA:60880"/>
        <dbReference type="Rhea" id="RHEA-COMP:15692"/>
        <dbReference type="Rhea" id="RHEA-COMP:15698"/>
        <dbReference type="ChEBI" id="CHEBI:15377"/>
        <dbReference type="ChEBI" id="CHEBI:15378"/>
        <dbReference type="ChEBI" id="CHEBI:57540"/>
        <dbReference type="ChEBI" id="CHEBI:138282"/>
        <dbReference type="ChEBI" id="CHEBI:144029"/>
    </reaction>
    <physiologicalReaction direction="left-to-right" evidence="6">
        <dbReference type="Rhea" id="RHEA:60881"/>
    </physiologicalReaction>
</comment>
<comment type="similarity">
    <text evidence="2 7">Belongs to the DXO/Dom3Z family.</text>
</comment>
<dbReference type="EMBL" id="KV454415">
    <property type="protein sequence ID" value="ODQ63265.1"/>
    <property type="molecule type" value="Genomic_DNA"/>
</dbReference>
<protein>
    <recommendedName>
        <fullName evidence="7">Decapping nuclease</fullName>
        <ecNumber evidence="7">3.6.1.-</ecNumber>
    </recommendedName>
</protein>
<dbReference type="GO" id="GO:0110155">
    <property type="term" value="P:NAD-cap decapping"/>
    <property type="evidence" value="ECO:0007669"/>
    <property type="project" value="EnsemblFungi"/>
</dbReference>
<feature type="domain" description="RAI1-like" evidence="8">
    <location>
        <begin position="15"/>
        <end position="353"/>
    </location>
</feature>
<dbReference type="InterPro" id="IPR013961">
    <property type="entry name" value="RAI1"/>
</dbReference>
<dbReference type="PANTHER" id="PTHR12395:SF9">
    <property type="entry name" value="DECAPPING AND EXORIBONUCLEASE PROTEIN"/>
    <property type="match status" value="1"/>
</dbReference>
<dbReference type="GO" id="GO:0019003">
    <property type="term" value="F:GDP binding"/>
    <property type="evidence" value="ECO:0007669"/>
    <property type="project" value="EnsemblFungi"/>
</dbReference>
<keyword evidence="3 7" id="KW-0540">Nuclease</keyword>
<accession>A0A1E3PCX4</accession>
<dbReference type="GO" id="GO:0046872">
    <property type="term" value="F:metal ion binding"/>
    <property type="evidence" value="ECO:0007669"/>
    <property type="project" value="UniProtKB-KW"/>
</dbReference>
<dbReference type="OrthoDB" id="5853397at2759"/>
<keyword evidence="10" id="KW-1185">Reference proteome</keyword>
<dbReference type="GO" id="GO:0005634">
    <property type="term" value="C:nucleus"/>
    <property type="evidence" value="ECO:0007669"/>
    <property type="project" value="UniProtKB-SubCell"/>
</dbReference>
<proteinExistence type="inferred from homology"/>
<dbReference type="GO" id="GO:0140432">
    <property type="term" value="F:5'-hydroxyl dinucleotide hydrolase activity"/>
    <property type="evidence" value="ECO:0007669"/>
    <property type="project" value="EnsemblFungi"/>
</dbReference>
<comment type="cofactor">
    <cofactor evidence="1 7">
        <name>a divalent metal cation</name>
        <dbReference type="ChEBI" id="CHEBI:60240"/>
    </cofactor>
</comment>
<evidence type="ECO:0000259" key="8">
    <source>
        <dbReference type="Pfam" id="PF08652"/>
    </source>
</evidence>
<dbReference type="EC" id="3.6.1.-" evidence="7"/>
<dbReference type="GO" id="GO:0005829">
    <property type="term" value="C:cytosol"/>
    <property type="evidence" value="ECO:0007669"/>
    <property type="project" value="TreeGrafter"/>
</dbReference>
<evidence type="ECO:0000256" key="6">
    <source>
        <dbReference type="ARBA" id="ARBA00048124"/>
    </source>
</evidence>
<keyword evidence="7" id="KW-0378">Hydrolase</keyword>
<dbReference type="GO" id="GO:0110152">
    <property type="term" value="F:RNA NAD+-cap (NAD+-forming) hydrolase activity"/>
    <property type="evidence" value="ECO:0007669"/>
    <property type="project" value="EnsemblFungi"/>
</dbReference>
<comment type="catalytic activity">
    <reaction evidence="4">
        <text>a 5'-end (N(7)-methyl 5'-triphosphoguanosine)-ribonucleoside-ribonucleotide in mRNA + H2O = a (N(7)-methyl 5'-triphosphoguanosine)-nucleoside + a 5'-end phospho-ribonucleoside in mRNA + H(+)</text>
        <dbReference type="Rhea" id="RHEA:66928"/>
        <dbReference type="Rhea" id="RHEA-COMP:15692"/>
        <dbReference type="Rhea" id="RHEA-COMP:17313"/>
        <dbReference type="ChEBI" id="CHEBI:15377"/>
        <dbReference type="ChEBI" id="CHEBI:15378"/>
        <dbReference type="ChEBI" id="CHEBI:138282"/>
        <dbReference type="ChEBI" id="CHEBI:172876"/>
        <dbReference type="ChEBI" id="CHEBI:172877"/>
    </reaction>
    <physiologicalReaction direction="left-to-right" evidence="4">
        <dbReference type="Rhea" id="RHEA:66929"/>
    </physiologicalReaction>
</comment>
<organism evidence="9 10">
    <name type="scientific">Nadsonia fulvescens var. elongata DSM 6958</name>
    <dbReference type="NCBI Taxonomy" id="857566"/>
    <lineage>
        <taxon>Eukaryota</taxon>
        <taxon>Fungi</taxon>
        <taxon>Dikarya</taxon>
        <taxon>Ascomycota</taxon>
        <taxon>Saccharomycotina</taxon>
        <taxon>Dipodascomycetes</taxon>
        <taxon>Dipodascales</taxon>
        <taxon>Dipodascales incertae sedis</taxon>
        <taxon>Nadsonia</taxon>
    </lineage>
</organism>
<keyword evidence="7" id="KW-0539">Nucleus</keyword>
<dbReference type="GO" id="GO:0000956">
    <property type="term" value="P:nuclear-transcribed mRNA catabolic process"/>
    <property type="evidence" value="ECO:0007669"/>
    <property type="project" value="EnsemblFungi"/>
</dbReference>
<evidence type="ECO:0000256" key="7">
    <source>
        <dbReference type="RuleBase" id="RU367113"/>
    </source>
</evidence>
<reference evidence="9 10" key="1">
    <citation type="journal article" date="2016" name="Proc. Natl. Acad. Sci. U.S.A.">
        <title>Comparative genomics of biotechnologically important yeasts.</title>
        <authorList>
            <person name="Riley R."/>
            <person name="Haridas S."/>
            <person name="Wolfe K.H."/>
            <person name="Lopes M.R."/>
            <person name="Hittinger C.T."/>
            <person name="Goeker M."/>
            <person name="Salamov A.A."/>
            <person name="Wisecaver J.H."/>
            <person name="Long T.M."/>
            <person name="Calvey C.H."/>
            <person name="Aerts A.L."/>
            <person name="Barry K.W."/>
            <person name="Choi C."/>
            <person name="Clum A."/>
            <person name="Coughlan A.Y."/>
            <person name="Deshpande S."/>
            <person name="Douglass A.P."/>
            <person name="Hanson S.J."/>
            <person name="Klenk H.-P."/>
            <person name="LaButti K.M."/>
            <person name="Lapidus A."/>
            <person name="Lindquist E.A."/>
            <person name="Lipzen A.M."/>
            <person name="Meier-Kolthoff J.P."/>
            <person name="Ohm R.A."/>
            <person name="Otillar R.P."/>
            <person name="Pangilinan J.L."/>
            <person name="Peng Y."/>
            <person name="Rokas A."/>
            <person name="Rosa C.A."/>
            <person name="Scheuner C."/>
            <person name="Sibirny A.A."/>
            <person name="Slot J.C."/>
            <person name="Stielow J.B."/>
            <person name="Sun H."/>
            <person name="Kurtzman C.P."/>
            <person name="Blackwell M."/>
            <person name="Grigoriev I.V."/>
            <person name="Jeffries T.W."/>
        </authorList>
    </citation>
    <scope>NUCLEOTIDE SEQUENCE [LARGE SCALE GENOMIC DNA]</scope>
    <source>
        <strain evidence="9 10">DSM 6958</strain>
    </source>
</reference>
<keyword evidence="7" id="KW-0694">RNA-binding</keyword>
<evidence type="ECO:0000313" key="9">
    <source>
        <dbReference type="EMBL" id="ODQ63265.1"/>
    </source>
</evidence>
<dbReference type="GO" id="GO:0003723">
    <property type="term" value="F:RNA binding"/>
    <property type="evidence" value="ECO:0007669"/>
    <property type="project" value="UniProtKB-KW"/>
</dbReference>
<dbReference type="PANTHER" id="PTHR12395">
    <property type="entry name" value="DOM-3 RELATED"/>
    <property type="match status" value="1"/>
</dbReference>
<dbReference type="InterPro" id="IPR039039">
    <property type="entry name" value="RAI1-like_fam"/>
</dbReference>
<evidence type="ECO:0000313" key="10">
    <source>
        <dbReference type="Proteomes" id="UP000095009"/>
    </source>
</evidence>
<evidence type="ECO:0000256" key="3">
    <source>
        <dbReference type="ARBA" id="ARBA00022722"/>
    </source>
</evidence>
<evidence type="ECO:0000256" key="1">
    <source>
        <dbReference type="ARBA" id="ARBA00001968"/>
    </source>
</evidence>
<dbReference type="AlphaFoldDB" id="A0A1E3PCX4"/>
<gene>
    <name evidence="9" type="ORF">NADFUDRAFT_53537</name>
</gene>
<evidence type="ECO:0000256" key="5">
    <source>
        <dbReference type="ARBA" id="ARBA00044692"/>
    </source>
</evidence>
<evidence type="ECO:0000256" key="2">
    <source>
        <dbReference type="ARBA" id="ARBA00006562"/>
    </source>
</evidence>
<dbReference type="GO" id="GO:0034353">
    <property type="term" value="F:mRNA 5'-diphosphatase activity"/>
    <property type="evidence" value="ECO:0007669"/>
    <property type="project" value="EnsemblFungi"/>
</dbReference>
<keyword evidence="7" id="KW-0547">Nucleotide-binding</keyword>
<dbReference type="GO" id="GO:1990174">
    <property type="term" value="F:phosphodiesterase decapping endonuclease activity"/>
    <property type="evidence" value="ECO:0007669"/>
    <property type="project" value="EnsemblFungi"/>
</dbReference>
<dbReference type="STRING" id="857566.A0A1E3PCX4"/>
<evidence type="ECO:0000256" key="4">
    <source>
        <dbReference type="ARBA" id="ARBA00044676"/>
    </source>
</evidence>
<keyword evidence="7" id="KW-0479">Metal-binding</keyword>